<dbReference type="OrthoDB" id="5030973at2759"/>
<dbReference type="AlphaFoldDB" id="A0A2H2ZQS8"/>
<name>A0A2H2ZQS8_TRIPA</name>
<keyword evidence="2" id="KW-1185">Reference proteome</keyword>
<protein>
    <submittedName>
        <fullName evidence="1">Uncharacterized protein</fullName>
    </submittedName>
</protein>
<gene>
    <name evidence="1" type="ORF">A9Z42_0020100</name>
</gene>
<sequence length="298" mass="33669">MEQYTDEDELPCFDIILTDGSNNGANFRFENDPADPYERTNVIERRGLLHIRCTVREIVHGHWSDEEQDEATLLVLLFRFDTDDPGRRIKHARIKLAFSGPSPTHPEPEVARLWPDKTYNVFPTTRTEIVCNGITGSLSFGAEVGSRLSYNRAKTVKRELQSMGRVRGSADTRGRNYGLHNSASWALMENPDIRSGIPAAMQCAVLVRRRALEEQFSATIEVTVAADLLTAAREWVRGVFSQPGKVDPILFDPKRPPTNNLRVYNERTRATLGSIKLDDPSLTDITLRNVWHAAEKHT</sequence>
<evidence type="ECO:0000313" key="1">
    <source>
        <dbReference type="EMBL" id="OTA01674.1"/>
    </source>
</evidence>
<dbReference type="EMBL" id="LFMI01000228">
    <property type="protein sequence ID" value="OTA01674.1"/>
    <property type="molecule type" value="Genomic_DNA"/>
</dbReference>
<proteinExistence type="predicted"/>
<comment type="caution">
    <text evidence="1">The sequence shown here is derived from an EMBL/GenBank/DDBJ whole genome shotgun (WGS) entry which is preliminary data.</text>
</comment>
<dbReference type="Proteomes" id="UP000219286">
    <property type="component" value="Unassembled WGS sequence"/>
</dbReference>
<reference evidence="1 2" key="1">
    <citation type="journal article" date="2015" name="Genome Announc.">
        <title>Genome sequence and annotation of Trichoderma parareesei, the ancestor of the cellulase producer Trichoderma reesei.</title>
        <authorList>
            <person name="Yang D."/>
            <person name="Pomraning K."/>
            <person name="Kopchinskiy A."/>
            <person name="Karimi Aghcheh R."/>
            <person name="Atanasova L."/>
            <person name="Chenthamara K."/>
            <person name="Baker S.E."/>
            <person name="Zhang R."/>
            <person name="Shen Q."/>
            <person name="Freitag M."/>
            <person name="Kubicek C.P."/>
            <person name="Druzhinina I.S."/>
        </authorList>
    </citation>
    <scope>NUCLEOTIDE SEQUENCE [LARGE SCALE GENOMIC DNA]</scope>
    <source>
        <strain evidence="1 2">CBS 125925</strain>
    </source>
</reference>
<accession>A0A2H2ZQS8</accession>
<organism evidence="1 2">
    <name type="scientific">Trichoderma parareesei</name>
    <name type="common">Filamentous fungus</name>
    <dbReference type="NCBI Taxonomy" id="858221"/>
    <lineage>
        <taxon>Eukaryota</taxon>
        <taxon>Fungi</taxon>
        <taxon>Dikarya</taxon>
        <taxon>Ascomycota</taxon>
        <taxon>Pezizomycotina</taxon>
        <taxon>Sordariomycetes</taxon>
        <taxon>Hypocreomycetidae</taxon>
        <taxon>Hypocreales</taxon>
        <taxon>Hypocreaceae</taxon>
        <taxon>Trichoderma</taxon>
    </lineage>
</organism>
<evidence type="ECO:0000313" key="2">
    <source>
        <dbReference type="Proteomes" id="UP000219286"/>
    </source>
</evidence>